<evidence type="ECO:0000256" key="1">
    <source>
        <dbReference type="SAM" id="MobiDB-lite"/>
    </source>
</evidence>
<name>A0A6J7WB82_9CAUD</name>
<sequence length="82" mass="9112">MSNKLDLIAVVGEYTDAQGNPKKRFSKIGTLWDKGQQGISLKIDHIPVSWDGWLSAKPPLEPRTPQRQAAPAMPDVDEDIPF</sequence>
<protein>
    <submittedName>
        <fullName evidence="2">Uncharacterized protein</fullName>
    </submittedName>
</protein>
<accession>A0A6J7WB82</accession>
<proteinExistence type="predicted"/>
<evidence type="ECO:0000313" key="2">
    <source>
        <dbReference type="EMBL" id="CAB5187461.1"/>
    </source>
</evidence>
<organism evidence="2">
    <name type="scientific">uncultured Caudovirales phage</name>
    <dbReference type="NCBI Taxonomy" id="2100421"/>
    <lineage>
        <taxon>Viruses</taxon>
        <taxon>Duplodnaviria</taxon>
        <taxon>Heunggongvirae</taxon>
        <taxon>Uroviricota</taxon>
        <taxon>Caudoviricetes</taxon>
        <taxon>Peduoviridae</taxon>
        <taxon>Maltschvirus</taxon>
        <taxon>Maltschvirus maltsch</taxon>
    </lineage>
</organism>
<feature type="region of interest" description="Disordered" evidence="1">
    <location>
        <begin position="57"/>
        <end position="82"/>
    </location>
</feature>
<reference evidence="2" key="1">
    <citation type="submission" date="2020-05" db="EMBL/GenBank/DDBJ databases">
        <authorList>
            <person name="Chiriac C."/>
            <person name="Salcher M."/>
            <person name="Ghai R."/>
            <person name="Kavagutti S V."/>
        </authorList>
    </citation>
    <scope>NUCLEOTIDE SEQUENCE</scope>
</reference>
<gene>
    <name evidence="2" type="ORF">UFOVP159_48</name>
</gene>
<dbReference type="EMBL" id="LR798209">
    <property type="protein sequence ID" value="CAB5187461.1"/>
    <property type="molecule type" value="Genomic_DNA"/>
</dbReference>